<comment type="similarity">
    <text evidence="5">Belongs to the creatininase superfamily.</text>
</comment>
<dbReference type="SUPFAM" id="SSF102215">
    <property type="entry name" value="Creatininase"/>
    <property type="match status" value="1"/>
</dbReference>
<dbReference type="PATRIC" id="fig|742737.3.peg.834"/>
<dbReference type="Pfam" id="PF02633">
    <property type="entry name" value="Creatininase"/>
    <property type="match status" value="1"/>
</dbReference>
<dbReference type="InterPro" id="IPR003785">
    <property type="entry name" value="Creatininase/forma_Hydrolase"/>
</dbReference>
<evidence type="ECO:0000256" key="4">
    <source>
        <dbReference type="ARBA" id="ARBA00022833"/>
    </source>
</evidence>
<keyword evidence="2" id="KW-0479">Metal-binding</keyword>
<comment type="cofactor">
    <cofactor evidence="1">
        <name>Zn(2+)</name>
        <dbReference type="ChEBI" id="CHEBI:29105"/>
    </cofactor>
</comment>
<evidence type="ECO:0000256" key="5">
    <source>
        <dbReference type="ARBA" id="ARBA00024029"/>
    </source>
</evidence>
<evidence type="ECO:0000256" key="3">
    <source>
        <dbReference type="ARBA" id="ARBA00022801"/>
    </source>
</evidence>
<reference evidence="6 7" key="1">
    <citation type="submission" date="2011-08" db="EMBL/GenBank/DDBJ databases">
        <title>The Genome Sequence of Clostridium hathewayi WAL-18680.</title>
        <authorList>
            <consortium name="The Broad Institute Genome Sequencing Platform"/>
            <person name="Earl A."/>
            <person name="Ward D."/>
            <person name="Feldgarden M."/>
            <person name="Gevers D."/>
            <person name="Finegold S.M."/>
            <person name="Summanen P.H."/>
            <person name="Molitoris D.R."/>
            <person name="Song M."/>
            <person name="Daigneault M."/>
            <person name="Allen-Vercoe E."/>
            <person name="Young S.K."/>
            <person name="Zeng Q."/>
            <person name="Gargeya S."/>
            <person name="Fitzgerald M."/>
            <person name="Haas B."/>
            <person name="Abouelleil A."/>
            <person name="Alvarado L."/>
            <person name="Arachchi H.M."/>
            <person name="Berlin A."/>
            <person name="Brown A."/>
            <person name="Chapman S.B."/>
            <person name="Chen Z."/>
            <person name="Dunbar C."/>
            <person name="Freedman E."/>
            <person name="Gearin G."/>
            <person name="Gellesch M."/>
            <person name="Goldberg J."/>
            <person name="Griggs A."/>
            <person name="Gujja S."/>
            <person name="Heiman D."/>
            <person name="Howarth C."/>
            <person name="Larson L."/>
            <person name="Lui A."/>
            <person name="MacDonald P.J.P."/>
            <person name="Montmayeur A."/>
            <person name="Murphy C."/>
            <person name="Neiman D."/>
            <person name="Pearson M."/>
            <person name="Priest M."/>
            <person name="Roberts A."/>
            <person name="Saif S."/>
            <person name="Shea T."/>
            <person name="Shenoy N."/>
            <person name="Sisk P."/>
            <person name="Stolte C."/>
            <person name="Sykes S."/>
            <person name="Wortman J."/>
            <person name="Nusbaum C."/>
            <person name="Birren B."/>
        </authorList>
    </citation>
    <scope>NUCLEOTIDE SEQUENCE [LARGE SCALE GENOMIC DNA]</scope>
    <source>
        <strain evidence="6 7">WAL-18680</strain>
    </source>
</reference>
<dbReference type="GO" id="GO:0046872">
    <property type="term" value="F:metal ion binding"/>
    <property type="evidence" value="ECO:0007669"/>
    <property type="project" value="UniProtKB-KW"/>
</dbReference>
<evidence type="ECO:0000256" key="2">
    <source>
        <dbReference type="ARBA" id="ARBA00022723"/>
    </source>
</evidence>
<dbReference type="OrthoDB" id="9801445at2"/>
<dbReference type="GO" id="GO:0009231">
    <property type="term" value="P:riboflavin biosynthetic process"/>
    <property type="evidence" value="ECO:0007669"/>
    <property type="project" value="TreeGrafter"/>
</dbReference>
<dbReference type="PANTHER" id="PTHR35005">
    <property type="entry name" value="3-DEHYDRO-SCYLLO-INOSOSE HYDROLASE"/>
    <property type="match status" value="1"/>
</dbReference>
<dbReference type="RefSeq" id="WP_006778825.1">
    <property type="nucleotide sequence ID" value="NZ_CP040506.1"/>
</dbReference>
<sequence length="243" mass="27461">MEYVNLKEMTWKEADVRMKEARAVILPLGSTEQHGYHMTIDTDNIVAGHVAGLLAKATDCVVLPVLNYGQVWSAKDFPATISLSERTYISVIKDIVVSLEKKCKNIILFSGHWGNVAPCKLAVRELLDEYGFRNVYYLSYMDLKKNGERIMETELWNGSGFHAAEIETSILLHICPDSVKMEKAVCEYPEIPPDVDIRPIPWAEFAESGIFGDASKATAEKGKQFLDNWMRQMCRLVTDNIHS</sequence>
<dbReference type="EMBL" id="ADLN01000006">
    <property type="protein sequence ID" value="EHI61224.1"/>
    <property type="molecule type" value="Genomic_DNA"/>
</dbReference>
<name>G5IBB7_9FIRM</name>
<dbReference type="Proteomes" id="UP000005384">
    <property type="component" value="Unassembled WGS sequence"/>
</dbReference>
<keyword evidence="4" id="KW-0862">Zinc</keyword>
<accession>G5IBB7</accession>
<evidence type="ECO:0000313" key="7">
    <source>
        <dbReference type="Proteomes" id="UP000005384"/>
    </source>
</evidence>
<organism evidence="6 7">
    <name type="scientific">Hungatella hathewayi WAL-18680</name>
    <dbReference type="NCBI Taxonomy" id="742737"/>
    <lineage>
        <taxon>Bacteria</taxon>
        <taxon>Bacillati</taxon>
        <taxon>Bacillota</taxon>
        <taxon>Clostridia</taxon>
        <taxon>Lachnospirales</taxon>
        <taxon>Lachnospiraceae</taxon>
        <taxon>Hungatella</taxon>
    </lineage>
</organism>
<dbReference type="AlphaFoldDB" id="G5IBB7"/>
<dbReference type="Gene3D" id="3.40.50.10310">
    <property type="entry name" value="Creatininase"/>
    <property type="match status" value="1"/>
</dbReference>
<evidence type="ECO:0008006" key="8">
    <source>
        <dbReference type="Google" id="ProtNLM"/>
    </source>
</evidence>
<evidence type="ECO:0000313" key="6">
    <source>
        <dbReference type="EMBL" id="EHI61224.1"/>
    </source>
</evidence>
<evidence type="ECO:0000256" key="1">
    <source>
        <dbReference type="ARBA" id="ARBA00001947"/>
    </source>
</evidence>
<keyword evidence="3" id="KW-0378">Hydrolase</keyword>
<dbReference type="InterPro" id="IPR024087">
    <property type="entry name" value="Creatininase-like_sf"/>
</dbReference>
<proteinExistence type="inferred from homology"/>
<comment type="caution">
    <text evidence="6">The sequence shown here is derived from an EMBL/GenBank/DDBJ whole genome shotgun (WGS) entry which is preliminary data.</text>
</comment>
<protein>
    <recommendedName>
        <fullName evidence="8">Creatinine amidohydrolase</fullName>
    </recommendedName>
</protein>
<dbReference type="HOGENOM" id="CLU_055029_2_1_9"/>
<gene>
    <name evidence="6" type="ORF">HMPREF9473_00839</name>
</gene>
<keyword evidence="7" id="KW-1185">Reference proteome</keyword>
<dbReference type="PANTHER" id="PTHR35005:SF1">
    <property type="entry name" value="2-AMINO-5-FORMYLAMINO-6-RIBOSYLAMINOPYRIMIDIN-4(3H)-ONE 5'-MONOPHOSPHATE DEFORMYLASE"/>
    <property type="match status" value="1"/>
</dbReference>
<dbReference type="GO" id="GO:0016811">
    <property type="term" value="F:hydrolase activity, acting on carbon-nitrogen (but not peptide) bonds, in linear amides"/>
    <property type="evidence" value="ECO:0007669"/>
    <property type="project" value="TreeGrafter"/>
</dbReference>